<feature type="non-terminal residue" evidence="1">
    <location>
        <position position="67"/>
    </location>
</feature>
<reference evidence="1" key="1">
    <citation type="journal article" date="2014" name="Front. Microbiol.">
        <title>High frequency of phylogenetically diverse reductive dehalogenase-homologous genes in deep subseafloor sedimentary metagenomes.</title>
        <authorList>
            <person name="Kawai M."/>
            <person name="Futagami T."/>
            <person name="Toyoda A."/>
            <person name="Takaki Y."/>
            <person name="Nishi S."/>
            <person name="Hori S."/>
            <person name="Arai W."/>
            <person name="Tsubouchi T."/>
            <person name="Morono Y."/>
            <person name="Uchiyama I."/>
            <person name="Ito T."/>
            <person name="Fujiyama A."/>
            <person name="Inagaki F."/>
            <person name="Takami H."/>
        </authorList>
    </citation>
    <scope>NUCLEOTIDE SEQUENCE</scope>
    <source>
        <strain evidence="1">Expedition CK06-06</strain>
    </source>
</reference>
<sequence>MVRNASAFGQSLSQRVLSVKVLDKGETYFVLSDKDMNFGYRTSTFLAHKDWVIIEVNLALSSGKKED</sequence>
<dbReference type="GO" id="GO:0050660">
    <property type="term" value="F:flavin adenine dinucleotide binding"/>
    <property type="evidence" value="ECO:0007669"/>
    <property type="project" value="InterPro"/>
</dbReference>
<dbReference type="EMBL" id="BART01031594">
    <property type="protein sequence ID" value="GAH15955.1"/>
    <property type="molecule type" value="Genomic_DNA"/>
</dbReference>
<dbReference type="AlphaFoldDB" id="X1E6H2"/>
<dbReference type="Gene3D" id="3.30.465.10">
    <property type="match status" value="1"/>
</dbReference>
<organism evidence="1">
    <name type="scientific">marine sediment metagenome</name>
    <dbReference type="NCBI Taxonomy" id="412755"/>
    <lineage>
        <taxon>unclassified sequences</taxon>
        <taxon>metagenomes</taxon>
        <taxon>ecological metagenomes</taxon>
    </lineage>
</organism>
<accession>X1E6H2</accession>
<comment type="caution">
    <text evidence="1">The sequence shown here is derived from an EMBL/GenBank/DDBJ whole genome shotgun (WGS) entry which is preliminary data.</text>
</comment>
<dbReference type="InterPro" id="IPR016169">
    <property type="entry name" value="FAD-bd_PCMH_sub2"/>
</dbReference>
<protein>
    <submittedName>
        <fullName evidence="1">Uncharacterized protein</fullName>
    </submittedName>
</protein>
<gene>
    <name evidence="1" type="ORF">S01H4_54846</name>
</gene>
<dbReference type="SUPFAM" id="SSF56176">
    <property type="entry name" value="FAD-binding/transporter-associated domain-like"/>
    <property type="match status" value="1"/>
</dbReference>
<evidence type="ECO:0000313" key="1">
    <source>
        <dbReference type="EMBL" id="GAH15955.1"/>
    </source>
</evidence>
<dbReference type="InterPro" id="IPR036318">
    <property type="entry name" value="FAD-bd_PCMH-like_sf"/>
</dbReference>
<proteinExistence type="predicted"/>
<name>X1E6H2_9ZZZZ</name>